<organism evidence="10 11">
    <name type="scientific">Leishmania panamensis</name>
    <dbReference type="NCBI Taxonomy" id="5679"/>
    <lineage>
        <taxon>Eukaryota</taxon>
        <taxon>Discoba</taxon>
        <taxon>Euglenozoa</taxon>
        <taxon>Kinetoplastea</taxon>
        <taxon>Metakinetoplastina</taxon>
        <taxon>Trypanosomatida</taxon>
        <taxon>Trypanosomatidae</taxon>
        <taxon>Leishmaniinae</taxon>
        <taxon>Leishmania</taxon>
        <taxon>Leishmania guyanensis species complex</taxon>
    </lineage>
</organism>
<feature type="domain" description="Palmitoyltransferase DHHC" evidence="9">
    <location>
        <begin position="104"/>
        <end position="221"/>
    </location>
</feature>
<evidence type="ECO:0000256" key="4">
    <source>
        <dbReference type="ARBA" id="ARBA00022989"/>
    </source>
</evidence>
<dbReference type="InterPro" id="IPR001594">
    <property type="entry name" value="Palmitoyltrfase_DHHC"/>
</dbReference>
<evidence type="ECO:0000256" key="1">
    <source>
        <dbReference type="ARBA" id="ARBA00004141"/>
    </source>
</evidence>
<dbReference type="EC" id="2.3.1.225" evidence="8"/>
<evidence type="ECO:0000256" key="8">
    <source>
        <dbReference type="RuleBase" id="RU079119"/>
    </source>
</evidence>
<dbReference type="AlphaFoldDB" id="A0A088RPY2"/>
<accession>A0A088RPY2</accession>
<dbReference type="PANTHER" id="PTHR22883">
    <property type="entry name" value="ZINC FINGER DHHC DOMAIN CONTAINING PROTEIN"/>
    <property type="match status" value="1"/>
</dbReference>
<keyword evidence="4 8" id="KW-1133">Transmembrane helix</keyword>
<dbReference type="GO" id="GO:0016020">
    <property type="term" value="C:membrane"/>
    <property type="evidence" value="ECO:0007669"/>
    <property type="project" value="UniProtKB-SubCell"/>
</dbReference>
<feature type="transmembrane region" description="Helical" evidence="8">
    <location>
        <begin position="132"/>
        <end position="154"/>
    </location>
</feature>
<dbReference type="eggNOG" id="ENOG502SBH9">
    <property type="taxonomic scope" value="Eukaryota"/>
</dbReference>
<evidence type="ECO:0000259" key="9">
    <source>
        <dbReference type="Pfam" id="PF01529"/>
    </source>
</evidence>
<sequence>MESDSAPLSWAWDRRRRRNIFGFNVASDCLGGLALLIGIPVLVAVHLATVVLTPHSTASQECKTLRLKVFVELLLCLSAEVLLFLLLVADPGFVDAPTDLSCCCRHCGMEVEDFDHHCSAVGACIGKGNMCYFILFLLFAALLCVLAAVQNAVFAYGAVRAYRRDTAPSWTSRAALIDAGFTALRSPRTLCFLVLSVVAVDAGVVCTFLCLRYTYLAYWGLSSVRRRGLVGIPGSLSEVFAHTLRPAFSHNFTFPRDYALADLSE</sequence>
<feature type="transmembrane region" description="Helical" evidence="8">
    <location>
        <begin position="190"/>
        <end position="215"/>
    </location>
</feature>
<dbReference type="OrthoDB" id="331948at2759"/>
<dbReference type="PANTHER" id="PTHR22883:SF23">
    <property type="entry name" value="PALMITOYLTRANSFERASE ZDHHC6"/>
    <property type="match status" value="1"/>
</dbReference>
<reference evidence="10 11" key="1">
    <citation type="journal article" date="2015" name="Sci. Rep.">
        <title>The genome of Leishmania panamensis: insights into genomics of the L. (Viannia) subgenus.</title>
        <authorList>
            <person name="Llanes A."/>
            <person name="Restrepo C.M."/>
            <person name="Vecchio G.D."/>
            <person name="Anguizola F.J."/>
            <person name="Lleonart R."/>
        </authorList>
    </citation>
    <scope>NUCLEOTIDE SEQUENCE [LARGE SCALE GENOMIC DNA]</scope>
    <source>
        <strain evidence="10 11">MHOM/PA/94/PSC-1</strain>
    </source>
</reference>
<proteinExistence type="inferred from homology"/>
<comment type="domain">
    <text evidence="8">The DHHC domain is required for palmitoyltransferase activity.</text>
</comment>
<keyword evidence="2 8" id="KW-0808">Transferase</keyword>
<evidence type="ECO:0000256" key="3">
    <source>
        <dbReference type="ARBA" id="ARBA00022692"/>
    </source>
</evidence>
<dbReference type="RefSeq" id="XP_010698607.1">
    <property type="nucleotide sequence ID" value="XM_010700305.1"/>
</dbReference>
<comment type="similarity">
    <text evidence="7">Belongs to the DHHC palmitoyltransferase family. PFA5 subfamily.</text>
</comment>
<feature type="transmembrane region" description="Helical" evidence="8">
    <location>
        <begin position="69"/>
        <end position="89"/>
    </location>
</feature>
<evidence type="ECO:0000313" key="10">
    <source>
        <dbReference type="EMBL" id="AIN97900.1"/>
    </source>
</evidence>
<evidence type="ECO:0000313" key="11">
    <source>
        <dbReference type="Proteomes" id="UP000063063"/>
    </source>
</evidence>
<dbReference type="InterPro" id="IPR039859">
    <property type="entry name" value="PFA4/ZDH16/20/ERF2-like"/>
</dbReference>
<keyword evidence="3 8" id="KW-0812">Transmembrane</keyword>
<keyword evidence="5 8" id="KW-0472">Membrane</keyword>
<dbReference type="Proteomes" id="UP000063063">
    <property type="component" value="Chromosome 20"/>
</dbReference>
<name>A0A088RPY2_LEIPA</name>
<evidence type="ECO:0000256" key="7">
    <source>
        <dbReference type="ARBA" id="ARBA00038298"/>
    </source>
</evidence>
<keyword evidence="6 8" id="KW-0012">Acyltransferase</keyword>
<keyword evidence="11" id="KW-1185">Reference proteome</keyword>
<dbReference type="GO" id="GO:0005794">
    <property type="term" value="C:Golgi apparatus"/>
    <property type="evidence" value="ECO:0007669"/>
    <property type="project" value="TreeGrafter"/>
</dbReference>
<dbReference type="EMBL" id="CP009389">
    <property type="protein sequence ID" value="AIN97900.1"/>
    <property type="molecule type" value="Genomic_DNA"/>
</dbReference>
<dbReference type="GO" id="GO:0006612">
    <property type="term" value="P:protein targeting to membrane"/>
    <property type="evidence" value="ECO:0007669"/>
    <property type="project" value="TreeGrafter"/>
</dbReference>
<feature type="transmembrane region" description="Helical" evidence="8">
    <location>
        <begin position="20"/>
        <end position="48"/>
    </location>
</feature>
<evidence type="ECO:0000256" key="5">
    <source>
        <dbReference type="ARBA" id="ARBA00023136"/>
    </source>
</evidence>
<gene>
    <name evidence="10" type="ORF">LPMP_204060</name>
</gene>
<dbReference type="PROSITE" id="PS50216">
    <property type="entry name" value="DHHC"/>
    <property type="match status" value="1"/>
</dbReference>
<dbReference type="KEGG" id="lpan:LPMP_204060"/>
<protein>
    <recommendedName>
        <fullName evidence="8">Palmitoyltransferase</fullName>
        <ecNumber evidence="8">2.3.1.225</ecNumber>
    </recommendedName>
</protein>
<dbReference type="GO" id="GO:0019706">
    <property type="term" value="F:protein-cysteine S-palmitoyltransferase activity"/>
    <property type="evidence" value="ECO:0007669"/>
    <property type="project" value="UniProtKB-EC"/>
</dbReference>
<dbReference type="Pfam" id="PF01529">
    <property type="entry name" value="DHHC"/>
    <property type="match status" value="1"/>
</dbReference>
<dbReference type="VEuPathDB" id="TriTrypDB:LPAL13_200046700"/>
<dbReference type="GO" id="GO:0005783">
    <property type="term" value="C:endoplasmic reticulum"/>
    <property type="evidence" value="ECO:0007669"/>
    <property type="project" value="TreeGrafter"/>
</dbReference>
<comment type="subcellular location">
    <subcellularLocation>
        <location evidence="1">Membrane</location>
        <topology evidence="1">Multi-pass membrane protein</topology>
    </subcellularLocation>
</comment>
<evidence type="ECO:0000256" key="6">
    <source>
        <dbReference type="ARBA" id="ARBA00023315"/>
    </source>
</evidence>
<dbReference type="GeneID" id="22574617"/>
<comment type="catalytic activity">
    <reaction evidence="8">
        <text>L-cysteinyl-[protein] + hexadecanoyl-CoA = S-hexadecanoyl-L-cysteinyl-[protein] + CoA</text>
        <dbReference type="Rhea" id="RHEA:36683"/>
        <dbReference type="Rhea" id="RHEA-COMP:10131"/>
        <dbReference type="Rhea" id="RHEA-COMP:11032"/>
        <dbReference type="ChEBI" id="CHEBI:29950"/>
        <dbReference type="ChEBI" id="CHEBI:57287"/>
        <dbReference type="ChEBI" id="CHEBI:57379"/>
        <dbReference type="ChEBI" id="CHEBI:74151"/>
        <dbReference type="EC" id="2.3.1.225"/>
    </reaction>
</comment>
<evidence type="ECO:0000256" key="2">
    <source>
        <dbReference type="ARBA" id="ARBA00022679"/>
    </source>
</evidence>
<dbReference type="VEuPathDB" id="TriTrypDB:LPMP_204060"/>